<protein>
    <submittedName>
        <fullName evidence="1">Uncharacterized protein</fullName>
    </submittedName>
</protein>
<accession>A0ABN7RJA8</accession>
<proteinExistence type="predicted"/>
<dbReference type="Proteomes" id="UP000679725">
    <property type="component" value="Unassembled WGS sequence"/>
</dbReference>
<comment type="caution">
    <text evidence="1">The sequence shown here is derived from an EMBL/GenBank/DDBJ whole genome shotgun (WGS) entry which is preliminary data.</text>
</comment>
<organism evidence="1 2">
    <name type="scientific">Dyadobacter linearis</name>
    <dbReference type="NCBI Taxonomy" id="2823330"/>
    <lineage>
        <taxon>Bacteria</taxon>
        <taxon>Pseudomonadati</taxon>
        <taxon>Bacteroidota</taxon>
        <taxon>Cytophagia</taxon>
        <taxon>Cytophagales</taxon>
        <taxon>Spirosomataceae</taxon>
        <taxon>Dyadobacter</taxon>
    </lineage>
</organism>
<dbReference type="EMBL" id="CAJRAU010000012">
    <property type="protein sequence ID" value="CAG5074626.1"/>
    <property type="molecule type" value="Genomic_DNA"/>
</dbReference>
<evidence type="ECO:0000313" key="1">
    <source>
        <dbReference type="EMBL" id="CAG5074626.1"/>
    </source>
</evidence>
<gene>
    <name evidence="1" type="ORF">DYBT9623_05313</name>
</gene>
<keyword evidence="2" id="KW-1185">Reference proteome</keyword>
<sequence>MASGTSLDLNYLVPFKKTGIELNKNNILLRMSILGEYHMPKIGTTVLDDDGVKLVKDYIKSLNGHHVQQ</sequence>
<evidence type="ECO:0000313" key="2">
    <source>
        <dbReference type="Proteomes" id="UP000679725"/>
    </source>
</evidence>
<reference evidence="1 2" key="1">
    <citation type="submission" date="2021-04" db="EMBL/GenBank/DDBJ databases">
        <authorList>
            <person name="Rodrigo-Torres L."/>
            <person name="Arahal R. D."/>
            <person name="Lucena T."/>
        </authorList>
    </citation>
    <scope>NUCLEOTIDE SEQUENCE [LARGE SCALE GENOMIC DNA]</scope>
    <source>
        <strain evidence="1 2">CECT 9623</strain>
    </source>
</reference>
<name>A0ABN7RJA8_9BACT</name>